<name>Q797X1_MYCLR</name>
<dbReference type="AlphaFoldDB" id="Q797X1"/>
<organism evidence="1">
    <name type="scientific">Mycobacterium leprae</name>
    <dbReference type="NCBI Taxonomy" id="1769"/>
    <lineage>
        <taxon>Bacteria</taxon>
        <taxon>Bacillati</taxon>
        <taxon>Actinomycetota</taxon>
        <taxon>Actinomycetes</taxon>
        <taxon>Mycobacteriales</taxon>
        <taxon>Mycobacteriaceae</taxon>
        <taxon>Mycobacterium</taxon>
    </lineage>
</organism>
<reference evidence="1" key="1">
    <citation type="journal article" date="1993" name="Mol. Microbiol.">
        <title>Use of an ordered cosmid library to deduce the genomic organization of Mycobacterium leprae.</title>
        <authorList>
            <person name="Eiglmeier K."/>
            <person name="Honore N."/>
            <person name="Woods S.A."/>
            <person name="Caudron B."/>
            <person name="Cole S.T."/>
        </authorList>
    </citation>
    <scope>NUCLEOTIDE SEQUENCE</scope>
</reference>
<evidence type="ECO:0000313" key="1">
    <source>
        <dbReference type="EMBL" id="CAB09643.1"/>
    </source>
</evidence>
<proteinExistence type="predicted"/>
<gene>
    <name evidence="1" type="primary">MLCL581.26c</name>
</gene>
<reference evidence="1" key="2">
    <citation type="submission" date="1997-06" db="EMBL/GenBank/DDBJ databases">
        <authorList>
            <person name="Oliver K."/>
            <person name="Harris D."/>
        </authorList>
    </citation>
    <scope>NUCLEOTIDE SEQUENCE</scope>
</reference>
<dbReference type="EMBL" id="Z96801">
    <property type="protein sequence ID" value="CAB09643.1"/>
    <property type="molecule type" value="Genomic_DNA"/>
</dbReference>
<protein>
    <submittedName>
        <fullName evidence="1">Uncharacterized protein</fullName>
    </submittedName>
</protein>
<reference evidence="1" key="3">
    <citation type="submission" date="1997-06" db="EMBL/GenBank/DDBJ databases">
        <authorList>
            <person name="Parkhill J."/>
            <person name="Barrell B.G."/>
            <person name="Rajandream M.A."/>
        </authorList>
    </citation>
    <scope>NUCLEOTIDE SEQUENCE</scope>
</reference>
<accession>Q797X1</accession>
<sequence length="198" mass="20942">MPLTCYMRQLVPWEGSPTSSQNTLQVIRMRVSISGLSASTRLAAFTASPSVTAYSILRPKPMCPGISRPVCSPILTYISTPPVTPYSSLKRSIASIMRITVRTAPMASSALGTGAPKTANHSIADELVDDSALVENDVDHALQVVVGGADYALRSHLLVDRGETADVGKKHCRGAPRAPTPTINLKILNASRAMSAGT</sequence>